<organism evidence="3 4">
    <name type="scientific">Rapidithrix thailandica</name>
    <dbReference type="NCBI Taxonomy" id="413964"/>
    <lineage>
        <taxon>Bacteria</taxon>
        <taxon>Pseudomonadati</taxon>
        <taxon>Bacteroidota</taxon>
        <taxon>Cytophagia</taxon>
        <taxon>Cytophagales</taxon>
        <taxon>Flammeovirgaceae</taxon>
        <taxon>Rapidithrix</taxon>
    </lineage>
</organism>
<dbReference type="InterPro" id="IPR039426">
    <property type="entry name" value="TonB-dep_rcpt-like"/>
</dbReference>
<comment type="similarity">
    <text evidence="1">Belongs to the TonB-dependent receptor family.</text>
</comment>
<dbReference type="EMBL" id="JBDKWZ010000003">
    <property type="protein sequence ID" value="MEN7547650.1"/>
    <property type="molecule type" value="Genomic_DNA"/>
</dbReference>
<dbReference type="InterPro" id="IPR023997">
    <property type="entry name" value="TonB-dep_OMP_SusC/RagA_CS"/>
</dbReference>
<accession>A0AAW9S5E4</accession>
<dbReference type="PROSITE" id="PS52016">
    <property type="entry name" value="TONB_DEPENDENT_REC_3"/>
    <property type="match status" value="1"/>
</dbReference>
<dbReference type="NCBIfam" id="TIGR04057">
    <property type="entry name" value="SusC_RagA_signa"/>
    <property type="match status" value="1"/>
</dbReference>
<evidence type="ECO:0000256" key="1">
    <source>
        <dbReference type="PROSITE-ProRule" id="PRU01360"/>
    </source>
</evidence>
<keyword evidence="1" id="KW-1134">Transmembrane beta strand</keyword>
<comment type="subcellular location">
    <subcellularLocation>
        <location evidence="1">Cell outer membrane</location>
        <topology evidence="1">Multi-pass membrane protein</topology>
    </subcellularLocation>
</comment>
<keyword evidence="1" id="KW-0472">Membrane</keyword>
<evidence type="ECO:0000313" key="3">
    <source>
        <dbReference type="EMBL" id="MEN7547650.1"/>
    </source>
</evidence>
<dbReference type="InterPro" id="IPR008969">
    <property type="entry name" value="CarboxyPept-like_regulatory"/>
</dbReference>
<dbReference type="Pfam" id="PF13715">
    <property type="entry name" value="CarbopepD_reg_2"/>
    <property type="match status" value="1"/>
</dbReference>
<keyword evidence="1" id="KW-0812">Transmembrane</keyword>
<dbReference type="SUPFAM" id="SSF49464">
    <property type="entry name" value="Carboxypeptidase regulatory domain-like"/>
    <property type="match status" value="1"/>
</dbReference>
<dbReference type="GO" id="GO:0009279">
    <property type="term" value="C:cell outer membrane"/>
    <property type="evidence" value="ECO:0007669"/>
    <property type="project" value="UniProtKB-SubCell"/>
</dbReference>
<dbReference type="InterPro" id="IPR012910">
    <property type="entry name" value="Plug_dom"/>
</dbReference>
<keyword evidence="3" id="KW-0675">Receptor</keyword>
<comment type="caution">
    <text evidence="3">The sequence shown here is derived from an EMBL/GenBank/DDBJ whole genome shotgun (WGS) entry which is preliminary data.</text>
</comment>
<feature type="domain" description="TonB-dependent receptor plug" evidence="2">
    <location>
        <begin position="228"/>
        <end position="335"/>
    </location>
</feature>
<dbReference type="InterPro" id="IPR037066">
    <property type="entry name" value="Plug_dom_sf"/>
</dbReference>
<dbReference type="RefSeq" id="WP_346820437.1">
    <property type="nucleotide sequence ID" value="NZ_JBDKWZ010000003.1"/>
</dbReference>
<dbReference type="Gene3D" id="2.60.40.1120">
    <property type="entry name" value="Carboxypeptidase-like, regulatory domain"/>
    <property type="match status" value="1"/>
</dbReference>
<keyword evidence="1" id="KW-0813">Transport</keyword>
<dbReference type="Gene3D" id="2.170.130.10">
    <property type="entry name" value="TonB-dependent receptor, plug domain"/>
    <property type="match status" value="1"/>
</dbReference>
<evidence type="ECO:0000259" key="2">
    <source>
        <dbReference type="Pfam" id="PF07715"/>
    </source>
</evidence>
<dbReference type="FunFam" id="2.60.40.1120:FF:000003">
    <property type="entry name" value="Outer membrane protein Omp121"/>
    <property type="match status" value="1"/>
</dbReference>
<proteinExistence type="inferred from homology"/>
<name>A0AAW9S5E4_9BACT</name>
<dbReference type="InterPro" id="IPR023996">
    <property type="entry name" value="TonB-dep_OMP_SusC/RagA"/>
</dbReference>
<keyword evidence="4" id="KW-1185">Reference proteome</keyword>
<sequence>MKFKLIRLLVMSSIYTFIGVFLQCILLNSLLASELSAQRYQSIRHVFVDINTQNTTLEGTLRAIETQTEFNFVYELRDLEKGMMLNTKPGKQSVAELLVEISRQAGLKFRQINNNINVQKLNKRLPTRKAVQAIEQEVLVKGAVKDENGEPLPGVSILVKGTSTGTTTDMDGNFSISVPESSTLLFSFIGYEAQEIALNGQTALEVVMATSSTELDEIVVVGYGTQKKANLSGAVDVVSADAIVNRPVTSTGAALQGMIPNLNISISSGQATEAPEFNIRGFTSINGGGPLILVDNIPVSNEEVARINPNDIESVSVLKDAASAAIYGARGAFGVVLITTKSGTSDKLTVSANANYAVRTLGKTPDVVTDPYMAMKYKHDAAFPLYNLYPESVREYAKQRSEDPSLPAAIPNPNNPDAWQYYGSTNWLDEVYNKSAASYNANFSIGKKDEKMNYYLSSDYFKQEGMFRYGNDIYNRYNLRGKVALQVTDWLQLGNNTVFTHSDYEEPSYNNGESFFHEVNRKNSLDIPKNPDGTRTNTGASMLGRLQEGGRADTKLNEIQTSFNMEVALIKDTWLLKGDATFRRSNETYKRYEIPVAYRTGPNQPLQYIGANTKAVNSSEEVQYNVYNVYTDFHKTFGGKHFVQAVVGYNQEYRTESYSYVSRDKLITSSLPSLGLASGAFNGGETIEDWAVRGAFYRLNYVFDDRYIFEFNGRYDGSSRFPKDDRFGFFPSASAAWVVSKEAFFQSIGEAIKMDFFKLRASYGSLGNQDVDAYEYIMMMTPGRIGPVLGGERPVYVSTPGLVSPSLTWEKVSTVNFGADLSFFKNKLDLGFDLYTRYNEGMLTKGKTLPNVIGTLEPNENAADLKTNGWELKVTWRDDFMLANSPFRYGVTVALADSRAYITKIDNPNKLLSGYYEGQELGEIWGLETEGFFQSKEELENHADQTAVGSDDQGYRFDVGDLKFKDQNGDGKIDRGDGTVDNPGDFKVIGNSRERLPFSVNLTAEWKGFDLRAFVQGVGKRDWYPEASNHYFWGIYAQPWTNVQAHNLDHWTPDNPNGYFPRVKSYIAEDESELGIPQTRYLQNAAYLRMKNITLGYTLPSQLMSKIGIERLRVYVSAENVFEISSLKAKLDPESIQKSRARVYPFQRTVSMGVNLNF</sequence>
<dbReference type="Proteomes" id="UP001403385">
    <property type="component" value="Unassembled WGS sequence"/>
</dbReference>
<dbReference type="Pfam" id="PF07715">
    <property type="entry name" value="Plug"/>
    <property type="match status" value="1"/>
</dbReference>
<keyword evidence="1" id="KW-0998">Cell outer membrane</keyword>
<evidence type="ECO:0000313" key="4">
    <source>
        <dbReference type="Proteomes" id="UP001403385"/>
    </source>
</evidence>
<dbReference type="AlphaFoldDB" id="A0AAW9S5E4"/>
<dbReference type="SUPFAM" id="SSF56935">
    <property type="entry name" value="Porins"/>
    <property type="match status" value="1"/>
</dbReference>
<reference evidence="3 4" key="1">
    <citation type="submission" date="2024-04" db="EMBL/GenBank/DDBJ databases">
        <title>Novel genus in family Flammeovirgaceae.</title>
        <authorList>
            <person name="Nguyen T.H."/>
            <person name="Vuong T.Q."/>
            <person name="Le H."/>
            <person name="Kim S.-G."/>
        </authorList>
    </citation>
    <scope>NUCLEOTIDE SEQUENCE [LARGE SCALE GENOMIC DNA]</scope>
    <source>
        <strain evidence="3 4">JCM 23209</strain>
    </source>
</reference>
<gene>
    <name evidence="3" type="ORF">AAG747_07015</name>
</gene>
<dbReference type="NCBIfam" id="TIGR04056">
    <property type="entry name" value="OMP_RagA_SusC"/>
    <property type="match status" value="1"/>
</dbReference>
<protein>
    <submittedName>
        <fullName evidence="3">TonB-dependent receptor</fullName>
    </submittedName>
</protein>